<reference evidence="2 3" key="1">
    <citation type="journal article" date="2013" name="PLoS Genet.">
        <title>Distinctive expansion of potential virulence genes in the genome of the oomycete fish pathogen Saprolegnia parasitica.</title>
        <authorList>
            <person name="Jiang R.H."/>
            <person name="de Bruijn I."/>
            <person name="Haas B.J."/>
            <person name="Belmonte R."/>
            <person name="Lobach L."/>
            <person name="Christie J."/>
            <person name="van den Ackerveken G."/>
            <person name="Bottin A."/>
            <person name="Bulone V."/>
            <person name="Diaz-Moreno S.M."/>
            <person name="Dumas B."/>
            <person name="Fan L."/>
            <person name="Gaulin E."/>
            <person name="Govers F."/>
            <person name="Grenville-Briggs L.J."/>
            <person name="Horner N.R."/>
            <person name="Levin J.Z."/>
            <person name="Mammella M."/>
            <person name="Meijer H.J."/>
            <person name="Morris P."/>
            <person name="Nusbaum C."/>
            <person name="Oome S."/>
            <person name="Phillips A.J."/>
            <person name="van Rooyen D."/>
            <person name="Rzeszutek E."/>
            <person name="Saraiva M."/>
            <person name="Secombes C.J."/>
            <person name="Seidl M.F."/>
            <person name="Snel B."/>
            <person name="Stassen J.H."/>
            <person name="Sykes S."/>
            <person name="Tripathy S."/>
            <person name="van den Berg H."/>
            <person name="Vega-Arreguin J.C."/>
            <person name="Wawra S."/>
            <person name="Young S.K."/>
            <person name="Zeng Q."/>
            <person name="Dieguez-Uribeondo J."/>
            <person name="Russ C."/>
            <person name="Tyler B.M."/>
            <person name="van West P."/>
        </authorList>
    </citation>
    <scope>NUCLEOTIDE SEQUENCE [LARGE SCALE GENOMIC DNA]</scope>
    <source>
        <strain evidence="2 3">CBS 223.65</strain>
    </source>
</reference>
<accession>A0A067BYR6</accession>
<dbReference type="EMBL" id="KK583349">
    <property type="protein sequence ID" value="KDO19471.1"/>
    <property type="molecule type" value="Genomic_DNA"/>
</dbReference>
<evidence type="ECO:0000256" key="1">
    <source>
        <dbReference type="SAM" id="MobiDB-lite"/>
    </source>
</evidence>
<proteinExistence type="predicted"/>
<dbReference type="Proteomes" id="UP000030745">
    <property type="component" value="Unassembled WGS sequence"/>
</dbReference>
<dbReference type="RefSeq" id="XP_012209815.1">
    <property type="nucleotide sequence ID" value="XM_012354425.1"/>
</dbReference>
<evidence type="ECO:0000313" key="3">
    <source>
        <dbReference type="Proteomes" id="UP000030745"/>
    </source>
</evidence>
<organism evidence="2 3">
    <name type="scientific">Saprolegnia parasitica (strain CBS 223.65)</name>
    <dbReference type="NCBI Taxonomy" id="695850"/>
    <lineage>
        <taxon>Eukaryota</taxon>
        <taxon>Sar</taxon>
        <taxon>Stramenopiles</taxon>
        <taxon>Oomycota</taxon>
        <taxon>Saprolegniomycetes</taxon>
        <taxon>Saprolegniales</taxon>
        <taxon>Saprolegniaceae</taxon>
        <taxon>Saprolegnia</taxon>
    </lineage>
</organism>
<name>A0A067BYR6_SAPPC</name>
<protein>
    <submittedName>
        <fullName evidence="2">Uncharacterized protein</fullName>
    </submittedName>
</protein>
<feature type="region of interest" description="Disordered" evidence="1">
    <location>
        <begin position="1"/>
        <end position="57"/>
    </location>
</feature>
<dbReference type="KEGG" id="spar:SPRG_14654"/>
<evidence type="ECO:0000313" key="2">
    <source>
        <dbReference type="EMBL" id="KDO19471.1"/>
    </source>
</evidence>
<dbReference type="OMA" id="ELNHIHY"/>
<dbReference type="GeneID" id="24136447"/>
<keyword evidence="3" id="KW-1185">Reference proteome</keyword>
<dbReference type="AlphaFoldDB" id="A0A067BYR6"/>
<dbReference type="VEuPathDB" id="FungiDB:SPRG_14654"/>
<sequence>MGRTRKRLLDANDGARPSKRAHDAASDASDDECIPPADDINQSDDDDDDELSSAEGASMLLDVDATQSDVEHDATQLEVDDPDATVLEVEDPDATVLEVEDPDATVLEVEAHPSATFDHLEAALPVDLNATEDDFLLDDNVPPQKALVDRQTDVERAWGIARCLASHVSAPELHHIHYGVPPSGPPTRAPLKEQDELASTFVWPVNPKNVLSTEFEQDASTIQLDLDLDSDSDTETAVEPTLTALPALPRPLCEIVTDRCRHHGLQPTPTTTSHLGYLTRQSNVFLDKMLESLLTRNAMALQGNEQHFSSSSWTMYKGMPCANWRFVAEGLLQATDGTGRAHSVLPRQLTDATKKRIEARIRALYDQPWQTLGLNAPVWSVHEPSSE</sequence>
<gene>
    <name evidence="2" type="ORF">SPRG_14654</name>
</gene>
<feature type="compositionally biased region" description="Acidic residues" evidence="1">
    <location>
        <begin position="41"/>
        <end position="52"/>
    </location>
</feature>
<dbReference type="OrthoDB" id="76598at2759"/>